<dbReference type="InterPro" id="IPR017850">
    <property type="entry name" value="Alkaline_phosphatase_core_sf"/>
</dbReference>
<dbReference type="GO" id="GO:0005737">
    <property type="term" value="C:cytoplasm"/>
    <property type="evidence" value="ECO:0007669"/>
    <property type="project" value="TreeGrafter"/>
</dbReference>
<dbReference type="PANTHER" id="PTHR45953:SF1">
    <property type="entry name" value="IDURONATE 2-SULFATASE"/>
    <property type="match status" value="1"/>
</dbReference>
<feature type="domain" description="Sulfatase N-terminal" evidence="4">
    <location>
        <begin position="4"/>
        <end position="401"/>
    </location>
</feature>
<dbReference type="GO" id="GO:0046872">
    <property type="term" value="F:metal ion binding"/>
    <property type="evidence" value="ECO:0007669"/>
    <property type="project" value="UniProtKB-KW"/>
</dbReference>
<organism evidence="5 6">
    <name type="scientific">Paenibacillus ferrarius</name>
    <dbReference type="NCBI Taxonomy" id="1469647"/>
    <lineage>
        <taxon>Bacteria</taxon>
        <taxon>Bacillati</taxon>
        <taxon>Bacillota</taxon>
        <taxon>Bacilli</taxon>
        <taxon>Bacillales</taxon>
        <taxon>Paenibacillaceae</taxon>
        <taxon>Paenibacillus</taxon>
    </lineage>
</organism>
<evidence type="ECO:0000313" key="5">
    <source>
        <dbReference type="EMBL" id="OPH59070.1"/>
    </source>
</evidence>
<keyword evidence="2" id="KW-0479">Metal-binding</keyword>
<protein>
    <submittedName>
        <fullName evidence="5">Sulfatase</fullName>
    </submittedName>
</protein>
<dbReference type="OrthoDB" id="9762324at2"/>
<dbReference type="Proteomes" id="UP000190626">
    <property type="component" value="Unassembled WGS sequence"/>
</dbReference>
<dbReference type="AlphaFoldDB" id="A0A1V4HN07"/>
<comment type="similarity">
    <text evidence="1">Belongs to the sulfatase family.</text>
</comment>
<keyword evidence="3" id="KW-0378">Hydrolase</keyword>
<gene>
    <name evidence="5" type="ORF">BC351_22355</name>
</gene>
<dbReference type="PROSITE" id="PS00523">
    <property type="entry name" value="SULFATASE_1"/>
    <property type="match status" value="1"/>
</dbReference>
<dbReference type="STRING" id="1469647.BC351_22355"/>
<dbReference type="GO" id="GO:0008484">
    <property type="term" value="F:sulfuric ester hydrolase activity"/>
    <property type="evidence" value="ECO:0007669"/>
    <property type="project" value="TreeGrafter"/>
</dbReference>
<keyword evidence="6" id="KW-1185">Reference proteome</keyword>
<dbReference type="InterPro" id="IPR024607">
    <property type="entry name" value="Sulfatase_CS"/>
</dbReference>
<evidence type="ECO:0000256" key="1">
    <source>
        <dbReference type="ARBA" id="ARBA00008779"/>
    </source>
</evidence>
<dbReference type="EMBL" id="MBTG01000008">
    <property type="protein sequence ID" value="OPH59070.1"/>
    <property type="molecule type" value="Genomic_DNA"/>
</dbReference>
<dbReference type="Gene3D" id="3.40.720.10">
    <property type="entry name" value="Alkaline Phosphatase, subunit A"/>
    <property type="match status" value="1"/>
</dbReference>
<evidence type="ECO:0000256" key="3">
    <source>
        <dbReference type="ARBA" id="ARBA00022801"/>
    </source>
</evidence>
<evidence type="ECO:0000256" key="2">
    <source>
        <dbReference type="ARBA" id="ARBA00022723"/>
    </source>
</evidence>
<evidence type="ECO:0000313" key="6">
    <source>
        <dbReference type="Proteomes" id="UP000190626"/>
    </source>
</evidence>
<dbReference type="RefSeq" id="WP_079411581.1">
    <property type="nucleotide sequence ID" value="NZ_MBTG01000008.1"/>
</dbReference>
<name>A0A1V4HN07_9BACL</name>
<dbReference type="SUPFAM" id="SSF53649">
    <property type="entry name" value="Alkaline phosphatase-like"/>
    <property type="match status" value="1"/>
</dbReference>
<accession>A0A1V4HN07</accession>
<evidence type="ECO:0000259" key="4">
    <source>
        <dbReference type="Pfam" id="PF00884"/>
    </source>
</evidence>
<sequence>MKKPNILLITSDQQHWNTIGAFNPEVSTPNLDRLVREGTTFNRAYCPNPTCTPTRASIITGMYPSQHGAWTLGTKLLEDRHVVTEDFREGGYQSALIGKAHFQQLQSTEEYPSLESYPIMQDLEFWRNYKESFYGFDHVELARNHTNEAHVGQHYALWLEEKGCLNWRDYFLPPTGTMDSSTTYKWPIPEEFHYNTWIAERSNAMLETYKEQEESFFLWSSFFDPHPEYLVPEPWDTMYDPSKLTIPAVTPGEHENNPPHFGLTQEDDPDFSYLQEPGGNNAHGYHSHHYYGYGDKFRLTEEHKAKQVAVYYGMISLMDKYIGNILDKLDELGLAENTIVIFTTDHGHFFGQHGLQAKGGFHYEDLIKLPFIVRYPNYIPQGKENSSIQSLVDLAPTFLSFCDIPIPRTMTGVDQREVWLGTKESARDHALCEFHHQPTTIHQKTYVNERYKITVYYNQTYGEIFDLQNDPGEINNLWDQKEYADLKSELLLKYAWAELGKEPMPMPRVCGA</sequence>
<dbReference type="InterPro" id="IPR000917">
    <property type="entry name" value="Sulfatase_N"/>
</dbReference>
<dbReference type="PANTHER" id="PTHR45953">
    <property type="entry name" value="IDURONATE 2-SULFATASE"/>
    <property type="match status" value="1"/>
</dbReference>
<reference evidence="6" key="1">
    <citation type="submission" date="2016-07" db="EMBL/GenBank/DDBJ databases">
        <authorList>
            <person name="Florea S."/>
            <person name="Webb J.S."/>
            <person name="Jaromczyk J."/>
            <person name="Schardl C.L."/>
        </authorList>
    </citation>
    <scope>NUCLEOTIDE SEQUENCE [LARGE SCALE GENOMIC DNA]</scope>
    <source>
        <strain evidence="6">CY1</strain>
    </source>
</reference>
<dbReference type="Pfam" id="PF00884">
    <property type="entry name" value="Sulfatase"/>
    <property type="match status" value="1"/>
</dbReference>
<proteinExistence type="inferred from homology"/>
<comment type="caution">
    <text evidence="5">The sequence shown here is derived from an EMBL/GenBank/DDBJ whole genome shotgun (WGS) entry which is preliminary data.</text>
</comment>